<dbReference type="FunFam" id="2.40.10.310:FF:000001">
    <property type="entry name" value="NSA2, ribosome biogenesis homolog"/>
    <property type="match status" value="1"/>
</dbReference>
<dbReference type="GO" id="GO:0006364">
    <property type="term" value="P:rRNA processing"/>
    <property type="evidence" value="ECO:0007669"/>
    <property type="project" value="UniProtKB-KW"/>
</dbReference>
<evidence type="ECO:0000313" key="8">
    <source>
        <dbReference type="EMBL" id="GMI29839.1"/>
    </source>
</evidence>
<dbReference type="GO" id="GO:0030684">
    <property type="term" value="C:preribosome"/>
    <property type="evidence" value="ECO:0007669"/>
    <property type="project" value="UniProtKB-ARBA"/>
</dbReference>
<dbReference type="Proteomes" id="UP001165065">
    <property type="component" value="Unassembled WGS sequence"/>
</dbReference>
<evidence type="ECO:0000313" key="9">
    <source>
        <dbReference type="Proteomes" id="UP001165065"/>
    </source>
</evidence>
<keyword evidence="4 6" id="KW-0698">rRNA processing</keyword>
<dbReference type="Pfam" id="PF01201">
    <property type="entry name" value="Ribosomal_S8e"/>
    <property type="match status" value="1"/>
</dbReference>
<comment type="similarity">
    <text evidence="2 6">Belongs to the eukaryotic ribosomal protein eS8 family. Ribosome biogenesis protein NSA2 subfamily.</text>
</comment>
<dbReference type="InterPro" id="IPR039411">
    <property type="entry name" value="NSA2_fam"/>
</dbReference>
<dbReference type="CDD" id="cd11381">
    <property type="entry name" value="NSA2"/>
    <property type="match status" value="1"/>
</dbReference>
<evidence type="ECO:0000256" key="5">
    <source>
        <dbReference type="ARBA" id="ARBA00023242"/>
    </source>
</evidence>
<keyword evidence="9" id="KW-1185">Reference proteome</keyword>
<dbReference type="PANTHER" id="PTHR12642">
    <property type="entry name" value="RIBOSOME BIOGENESIS PROTEIN NSA2 HOMOLOG"/>
    <property type="match status" value="1"/>
</dbReference>
<evidence type="ECO:0000256" key="7">
    <source>
        <dbReference type="SAM" id="MobiDB-lite"/>
    </source>
</evidence>
<evidence type="ECO:0000256" key="2">
    <source>
        <dbReference type="ARBA" id="ARBA00005424"/>
    </source>
</evidence>
<dbReference type="InterPro" id="IPR022309">
    <property type="entry name" value="Ribosomal_Se8/biogenesis_NSA2"/>
</dbReference>
<keyword evidence="3 6" id="KW-0690">Ribosome biogenesis</keyword>
<evidence type="ECO:0000256" key="3">
    <source>
        <dbReference type="ARBA" id="ARBA00022517"/>
    </source>
</evidence>
<evidence type="ECO:0000256" key="4">
    <source>
        <dbReference type="ARBA" id="ARBA00022552"/>
    </source>
</evidence>
<sequence>MSHLALPPFPHPAKLRTTPQHEHMERHRKLHGRRMDAEERERKKEARSVHKKAQFAQKVTGIRAKLYNEKRFKEKAAMRKTIAEHNERGNKHANDDAVADGAVPAYLLDREGVSRAKVLSNTVKQKRKEKAGKWDVPIPKVKPVADDEMFKVLKTGTKRNKAWKRMVTKVTFVGDNYTRKAPKYERFIRPTGLRFKKAHITHPELKATFHLDIIGVKKNPSSTLYTNLGVITKGTVIEVNVSDLGLVTTSGKVVWGKFAQVTNNPELDGCINGVLLV</sequence>
<name>A0A9W7L4S9_9STRA</name>
<feature type="compositionally biased region" description="Basic and acidic residues" evidence="7">
    <location>
        <begin position="33"/>
        <end position="48"/>
    </location>
</feature>
<protein>
    <recommendedName>
        <fullName evidence="6">Ribosome biogenesis protein NSA2 homolog</fullName>
    </recommendedName>
</protein>
<accession>A0A9W7L4S9</accession>
<dbReference type="Gene3D" id="2.40.10.310">
    <property type="match status" value="1"/>
</dbReference>
<evidence type="ECO:0000256" key="6">
    <source>
        <dbReference type="RuleBase" id="RU367114"/>
    </source>
</evidence>
<keyword evidence="5 6" id="KW-0539">Nucleus</keyword>
<gene>
    <name evidence="8" type="ORF">TrCOL_g12886</name>
</gene>
<feature type="region of interest" description="Disordered" evidence="7">
    <location>
        <begin position="1"/>
        <end position="54"/>
    </location>
</feature>
<keyword evidence="6" id="KW-0687">Ribonucleoprotein</keyword>
<dbReference type="GO" id="GO:0005730">
    <property type="term" value="C:nucleolus"/>
    <property type="evidence" value="ECO:0007669"/>
    <property type="project" value="UniProtKB-SubCell"/>
</dbReference>
<organism evidence="8 9">
    <name type="scientific">Triparma columacea</name>
    <dbReference type="NCBI Taxonomy" id="722753"/>
    <lineage>
        <taxon>Eukaryota</taxon>
        <taxon>Sar</taxon>
        <taxon>Stramenopiles</taxon>
        <taxon>Ochrophyta</taxon>
        <taxon>Bolidophyceae</taxon>
        <taxon>Parmales</taxon>
        <taxon>Triparmaceae</taxon>
        <taxon>Triparma</taxon>
    </lineage>
</organism>
<proteinExistence type="inferred from homology"/>
<comment type="subcellular location">
    <subcellularLocation>
        <location evidence="1 6">Nucleus</location>
        <location evidence="1 6">Nucleolus</location>
    </subcellularLocation>
</comment>
<comment type="caution">
    <text evidence="8">The sequence shown here is derived from an EMBL/GenBank/DDBJ whole genome shotgun (WGS) entry which is preliminary data.</text>
</comment>
<reference evidence="9" key="1">
    <citation type="journal article" date="2023" name="Commun. Biol.">
        <title>Genome analysis of Parmales, the sister group of diatoms, reveals the evolutionary specialization of diatoms from phago-mixotrophs to photoautotrophs.</title>
        <authorList>
            <person name="Ban H."/>
            <person name="Sato S."/>
            <person name="Yoshikawa S."/>
            <person name="Yamada K."/>
            <person name="Nakamura Y."/>
            <person name="Ichinomiya M."/>
            <person name="Sato N."/>
            <person name="Blanc-Mathieu R."/>
            <person name="Endo H."/>
            <person name="Kuwata A."/>
            <person name="Ogata H."/>
        </authorList>
    </citation>
    <scope>NUCLEOTIDE SEQUENCE [LARGE SCALE GENOMIC DNA]</scope>
</reference>
<evidence type="ECO:0000256" key="1">
    <source>
        <dbReference type="ARBA" id="ARBA00004604"/>
    </source>
</evidence>
<dbReference type="EMBL" id="BRYA01000689">
    <property type="protein sequence ID" value="GMI29839.1"/>
    <property type="molecule type" value="Genomic_DNA"/>
</dbReference>
<comment type="subunit">
    <text evidence="6">Component of the pre-66S ribosomal particle.</text>
</comment>
<dbReference type="AlphaFoldDB" id="A0A9W7L4S9"/>
<dbReference type="OrthoDB" id="1847590at2759"/>
<comment type="function">
    <text evidence="6">Involved in the biogenesis of the 60S ribosomal subunit. May play a part in the quality control of pre-60S particles.</text>
</comment>
<dbReference type="GO" id="GO:0042273">
    <property type="term" value="P:ribosomal large subunit biogenesis"/>
    <property type="evidence" value="ECO:0007669"/>
    <property type="project" value="UniProtKB-ARBA"/>
</dbReference>